<keyword evidence="1" id="KW-0805">Transcription regulation</keyword>
<reference evidence="5" key="1">
    <citation type="submission" date="2021-01" db="EMBL/GenBank/DDBJ databases">
        <title>Lacisediminihabitans sp. nov. strain G11-30, isolated from Antarctic Soil.</title>
        <authorList>
            <person name="Li J."/>
        </authorList>
    </citation>
    <scope>NUCLEOTIDE SEQUENCE</scope>
    <source>
        <strain evidence="5">G11-30</strain>
    </source>
</reference>
<accession>A0A934SJT9</accession>
<evidence type="ECO:0000256" key="1">
    <source>
        <dbReference type="ARBA" id="ARBA00023015"/>
    </source>
</evidence>
<evidence type="ECO:0000256" key="2">
    <source>
        <dbReference type="ARBA" id="ARBA00023125"/>
    </source>
</evidence>
<dbReference type="RefSeq" id="WP_200554565.1">
    <property type="nucleotide sequence ID" value="NZ_JAEPES010000001.1"/>
</dbReference>
<evidence type="ECO:0000313" key="5">
    <source>
        <dbReference type="EMBL" id="MBK4346212.1"/>
    </source>
</evidence>
<dbReference type="InterPro" id="IPR036388">
    <property type="entry name" value="WH-like_DNA-bd_sf"/>
</dbReference>
<keyword evidence="6" id="KW-1185">Reference proteome</keyword>
<dbReference type="PANTHER" id="PTHR43132">
    <property type="entry name" value="ARSENICAL RESISTANCE OPERON REPRESSOR ARSR-RELATED"/>
    <property type="match status" value="1"/>
</dbReference>
<dbReference type="InterPro" id="IPR011991">
    <property type="entry name" value="ArsR-like_HTH"/>
</dbReference>
<dbReference type="CDD" id="cd00090">
    <property type="entry name" value="HTH_ARSR"/>
    <property type="match status" value="1"/>
</dbReference>
<keyword evidence="3" id="KW-0804">Transcription</keyword>
<keyword evidence="2" id="KW-0238">DNA-binding</keyword>
<dbReference type="GO" id="GO:0003700">
    <property type="term" value="F:DNA-binding transcription factor activity"/>
    <property type="evidence" value="ECO:0007669"/>
    <property type="project" value="InterPro"/>
</dbReference>
<evidence type="ECO:0000259" key="4">
    <source>
        <dbReference type="SMART" id="SM00418"/>
    </source>
</evidence>
<comment type="caution">
    <text evidence="5">The sequence shown here is derived from an EMBL/GenBank/DDBJ whole genome shotgun (WGS) entry which is preliminary data.</text>
</comment>
<dbReference type="InterPro" id="IPR036390">
    <property type="entry name" value="WH_DNA-bd_sf"/>
</dbReference>
<dbReference type="SUPFAM" id="SSF46785">
    <property type="entry name" value="Winged helix' DNA-binding domain"/>
    <property type="match status" value="1"/>
</dbReference>
<name>A0A934SJT9_9MICO</name>
<dbReference type="EMBL" id="JAEPES010000001">
    <property type="protein sequence ID" value="MBK4346212.1"/>
    <property type="molecule type" value="Genomic_DNA"/>
</dbReference>
<dbReference type="PANTHER" id="PTHR43132:SF2">
    <property type="entry name" value="ARSENICAL RESISTANCE OPERON REPRESSOR ARSR-RELATED"/>
    <property type="match status" value="1"/>
</dbReference>
<dbReference type="InterPro" id="IPR001845">
    <property type="entry name" value="HTH_ArsR_DNA-bd_dom"/>
</dbReference>
<dbReference type="SMART" id="SM00418">
    <property type="entry name" value="HTH_ARSR"/>
    <property type="match status" value="1"/>
</dbReference>
<dbReference type="Gene3D" id="1.10.10.10">
    <property type="entry name" value="Winged helix-like DNA-binding domain superfamily/Winged helix DNA-binding domain"/>
    <property type="match status" value="1"/>
</dbReference>
<dbReference type="AlphaFoldDB" id="A0A934SJT9"/>
<proteinExistence type="predicted"/>
<evidence type="ECO:0000256" key="3">
    <source>
        <dbReference type="ARBA" id="ARBA00023163"/>
    </source>
</evidence>
<dbReference type="Proteomes" id="UP000636458">
    <property type="component" value="Unassembled WGS sequence"/>
</dbReference>
<feature type="domain" description="HTH arsR-type" evidence="4">
    <location>
        <begin position="19"/>
        <end position="102"/>
    </location>
</feature>
<dbReference type="GO" id="GO:0003677">
    <property type="term" value="F:DNA binding"/>
    <property type="evidence" value="ECO:0007669"/>
    <property type="project" value="UniProtKB-KW"/>
</dbReference>
<organism evidence="5 6">
    <name type="scientific">Lacisediminihabitans changchengi</name>
    <dbReference type="NCBI Taxonomy" id="2787634"/>
    <lineage>
        <taxon>Bacteria</taxon>
        <taxon>Bacillati</taxon>
        <taxon>Actinomycetota</taxon>
        <taxon>Actinomycetes</taxon>
        <taxon>Micrococcales</taxon>
        <taxon>Microbacteriaceae</taxon>
        <taxon>Lacisediminihabitans</taxon>
    </lineage>
</organism>
<evidence type="ECO:0000313" key="6">
    <source>
        <dbReference type="Proteomes" id="UP000636458"/>
    </source>
</evidence>
<gene>
    <name evidence="5" type="ORF">IV501_01060</name>
</gene>
<protein>
    <submittedName>
        <fullName evidence="5">Helix-turn-helix transcriptional regulator</fullName>
    </submittedName>
</protein>
<dbReference type="Pfam" id="PF12840">
    <property type="entry name" value="HTH_20"/>
    <property type="match status" value="1"/>
</dbReference>
<sequence length="203" mass="21658">MSFTNDARPENRVAVTDVRALRALAHPLRLGILNHLMTFGQSTATECAEALGSTGSNCSYHLRSLARFGLVEQAESTDSRERPWRSVATGLDLGDLGHGLEGDQDDLAARSLAATLAERTIDDDAALARRYIAGFGALPTEWQESSGLSNYGLRATAEELAALRGAVDALIRPYIAMTRVDAPADAAVVHLAFDAFPHPDGAL</sequence>
<dbReference type="InterPro" id="IPR051011">
    <property type="entry name" value="Metal_resp_trans_reg"/>
</dbReference>